<protein>
    <recommendedName>
        <fullName evidence="2">Tudor domain-containing protein</fullName>
    </recommendedName>
</protein>
<dbReference type="EMBL" id="JXJN01014352">
    <property type="status" value="NOT_ANNOTATED_CDS"/>
    <property type="molecule type" value="Genomic_DNA"/>
</dbReference>
<organism evidence="3 4">
    <name type="scientific">Glossina palpalis gambiensis</name>
    <dbReference type="NCBI Taxonomy" id="67801"/>
    <lineage>
        <taxon>Eukaryota</taxon>
        <taxon>Metazoa</taxon>
        <taxon>Ecdysozoa</taxon>
        <taxon>Arthropoda</taxon>
        <taxon>Hexapoda</taxon>
        <taxon>Insecta</taxon>
        <taxon>Pterygota</taxon>
        <taxon>Neoptera</taxon>
        <taxon>Endopterygota</taxon>
        <taxon>Diptera</taxon>
        <taxon>Brachycera</taxon>
        <taxon>Muscomorpha</taxon>
        <taxon>Hippoboscoidea</taxon>
        <taxon>Glossinidae</taxon>
        <taxon>Glossina</taxon>
    </lineage>
</organism>
<dbReference type="Gene3D" id="2.40.50.90">
    <property type="match status" value="1"/>
</dbReference>
<feature type="domain" description="Tudor" evidence="2">
    <location>
        <begin position="4"/>
        <end position="117"/>
    </location>
</feature>
<evidence type="ECO:0000259" key="2">
    <source>
        <dbReference type="Pfam" id="PF00567"/>
    </source>
</evidence>
<reference evidence="3" key="2">
    <citation type="submission" date="2020-05" db="UniProtKB">
        <authorList>
            <consortium name="EnsemblMetazoa"/>
        </authorList>
    </citation>
    <scope>IDENTIFICATION</scope>
    <source>
        <strain evidence="3">IAEA</strain>
    </source>
</reference>
<dbReference type="Gene3D" id="2.30.30.140">
    <property type="match status" value="1"/>
</dbReference>
<feature type="compositionally biased region" description="Polar residues" evidence="1">
    <location>
        <begin position="405"/>
        <end position="418"/>
    </location>
</feature>
<dbReference type="EnsemblMetazoa" id="GPPI030190-RA">
    <property type="protein sequence ID" value="GPPI030190-PA"/>
    <property type="gene ID" value="GPPI030190"/>
</dbReference>
<dbReference type="VEuPathDB" id="VectorBase:GPPI030190"/>
<evidence type="ECO:0000313" key="3">
    <source>
        <dbReference type="EnsemblMetazoa" id="GPPI030190-PA"/>
    </source>
</evidence>
<evidence type="ECO:0000313" key="4">
    <source>
        <dbReference type="Proteomes" id="UP000092460"/>
    </source>
</evidence>
<feature type="region of interest" description="Disordered" evidence="1">
    <location>
        <begin position="515"/>
        <end position="535"/>
    </location>
</feature>
<dbReference type="Pfam" id="PF00567">
    <property type="entry name" value="TUDOR"/>
    <property type="match status" value="1"/>
</dbReference>
<dbReference type="InterPro" id="IPR002999">
    <property type="entry name" value="Tudor"/>
</dbReference>
<evidence type="ECO:0000256" key="1">
    <source>
        <dbReference type="SAM" id="MobiDB-lite"/>
    </source>
</evidence>
<dbReference type="STRING" id="67801.A0A1B0BHF8"/>
<dbReference type="AlphaFoldDB" id="A0A1B0BHF8"/>
<accession>A0A1B0BHF8</accession>
<proteinExistence type="predicted"/>
<dbReference type="InterPro" id="IPR035437">
    <property type="entry name" value="SNase_OB-fold_sf"/>
</dbReference>
<dbReference type="Proteomes" id="UP000092460">
    <property type="component" value="Unassembled WGS sequence"/>
</dbReference>
<dbReference type="GO" id="GO:0005737">
    <property type="term" value="C:cytoplasm"/>
    <property type="evidence" value="ECO:0007669"/>
    <property type="project" value="UniProtKB-ARBA"/>
</dbReference>
<keyword evidence="4" id="KW-1185">Reference proteome</keyword>
<reference evidence="4" key="1">
    <citation type="submission" date="2015-01" db="EMBL/GenBank/DDBJ databases">
        <authorList>
            <person name="Aksoy S."/>
            <person name="Warren W."/>
            <person name="Wilson R.K."/>
        </authorList>
    </citation>
    <scope>NUCLEOTIDE SEQUENCE [LARGE SCALE GENOMIC DNA]</scope>
    <source>
        <strain evidence="4">IAEA</strain>
    </source>
</reference>
<name>A0A1B0BHF8_9MUSC</name>
<sequence length="615" mass="71145">MEKKNFVVVTHFINPHLFWYHKVDDFCELDEIERQLQLIPKANLARSSNYCPKLGETIAVNFVAWNKLIRAKILREAKWPNEFFVWALDYGFPFRTKKKYIQHLPTKLGSQINRIQCGGLANILPAEIAHDHTESNSAAAGKDNWRQTACDVLEKLLMDAVSIIFVEQFQSIDNHHWGNLIIANPKGKVFNAREHLLSTKFASGNVMKFQDITLRLTTTSIPKYRSNNWRLALKANIITENKIGDWHTRNKRQNVLTDRESVKKSNILQDDSMSANFNSSGSKSKKVEVRIAHNYIGKCGNLVKKKAATDNFEKLTDEDFIVKNKITSEENLSPNLAKACCMSTQKLLKQRHEYMHGEEDYSKDESKNISDITSYTSPITKRCQQLLELRSKYKEDEADMKKSSFLGTSTPSVANHNKSMGIKKNRRILQKGRISVDSSSSMKYQKCESLQQASLPNQNKTRQATHQSYIRSSKNDRSAFHMHSAMTDDKENVRQKSIKTGNEITSNVFSVKNTRSEQEKFSNSRKLKPAKEVNPRNVKKNSEFPFRDPIWVPVGFNVSGLPKYRNEEYRWHQRKTTEFDKLAKSTEMKKVVFVKKNRRNQFDYKQSLQNVQKKE</sequence>
<feature type="region of interest" description="Disordered" evidence="1">
    <location>
        <begin position="404"/>
        <end position="427"/>
    </location>
</feature>